<dbReference type="PANTHER" id="PTHR14149:SF14">
    <property type="entry name" value="CALPONIN-HOMOLOGY (CH) DOMAIN-CONTAINING PROTEIN"/>
    <property type="match status" value="1"/>
</dbReference>
<dbReference type="EMBL" id="JAKKPZ010000010">
    <property type="protein sequence ID" value="KAI1716231.1"/>
    <property type="molecule type" value="Genomic_DNA"/>
</dbReference>
<dbReference type="Gene3D" id="1.10.506.10">
    <property type="entry name" value="GTPase Activation - p120gap, domain 1"/>
    <property type="match status" value="1"/>
</dbReference>
<gene>
    <name evidence="3" type="ORF">DdX_07267</name>
</gene>
<evidence type="ECO:0000256" key="1">
    <source>
        <dbReference type="SAM" id="MobiDB-lite"/>
    </source>
</evidence>
<protein>
    <submittedName>
        <fullName evidence="3">GTPase-activator protein for ras-like GTPase domain-containing protein</fullName>
    </submittedName>
</protein>
<evidence type="ECO:0000313" key="3">
    <source>
        <dbReference type="EMBL" id="KAI1716231.1"/>
    </source>
</evidence>
<feature type="compositionally biased region" description="Low complexity" evidence="1">
    <location>
        <begin position="476"/>
        <end position="494"/>
    </location>
</feature>
<dbReference type="PROSITE" id="PS50018">
    <property type="entry name" value="RAS_GTPASE_ACTIV_2"/>
    <property type="match status" value="1"/>
</dbReference>
<dbReference type="SUPFAM" id="SSF48350">
    <property type="entry name" value="GTPase activation domain, GAP"/>
    <property type="match status" value="1"/>
</dbReference>
<keyword evidence="4" id="KW-1185">Reference proteome</keyword>
<organism evidence="3 4">
    <name type="scientific">Ditylenchus destructor</name>
    <dbReference type="NCBI Taxonomy" id="166010"/>
    <lineage>
        <taxon>Eukaryota</taxon>
        <taxon>Metazoa</taxon>
        <taxon>Ecdysozoa</taxon>
        <taxon>Nematoda</taxon>
        <taxon>Chromadorea</taxon>
        <taxon>Rhabditida</taxon>
        <taxon>Tylenchina</taxon>
        <taxon>Tylenchomorpha</taxon>
        <taxon>Sphaerularioidea</taxon>
        <taxon>Anguinidae</taxon>
        <taxon>Anguininae</taxon>
        <taxon>Ditylenchus</taxon>
    </lineage>
</organism>
<sequence>MNSVDNVLLLCDGLRSERLLVNSEQTVLQSLNTKVQSELQELDQLIWTCRHERIILHRLIRSDPSVTPANCCQLMANINVSKFTEAHKRLGHHAAPISQLFRCLHEAPKATAEFLNAVDKLNANGCIHELHRAVFKVLYGSCVFPLDEKAMLEMLGHLISLQLTTSPDPRTVLRKENSTFSKMYKLFSDEIFSAKIFLTAALHEPVMFLLSQDELFLDIDPSKSPIRFPAAERARRFGADPSSRGYKERVAKHRKHIVEKLVMVSKKFLASIENAMSSFPISLSWLVRQLYSNITNGKIHTNKDQATLICTDLIFTHFLCSAVINPEPLGIISDTPISHIARFNLIQIGQILQALSLLPYEKPSSYMAELLSNFDQGCMQNIVAKLLNSEDMSLDSIFPNAVSNLNGSEMYYRTAWSGSIEEITSLHSHLKTTAMDEISDIALRKNLKSMTKKIPSELKNLVELSKSWGDEVRQNSFSQSIGSGGPPSRSNSSGKLRNLADKGIFRFKY</sequence>
<evidence type="ECO:0000259" key="2">
    <source>
        <dbReference type="PROSITE" id="PS50018"/>
    </source>
</evidence>
<reference evidence="3" key="1">
    <citation type="submission" date="2022-01" db="EMBL/GenBank/DDBJ databases">
        <title>Genome Sequence Resource for Two Populations of Ditylenchus destructor, the Migratory Endoparasitic Phytonematode.</title>
        <authorList>
            <person name="Zhang H."/>
            <person name="Lin R."/>
            <person name="Xie B."/>
        </authorList>
    </citation>
    <scope>NUCLEOTIDE SEQUENCE</scope>
    <source>
        <strain evidence="3">BazhouSP</strain>
    </source>
</reference>
<proteinExistence type="predicted"/>
<accession>A0AAD4N7A2</accession>
<feature type="region of interest" description="Disordered" evidence="1">
    <location>
        <begin position="476"/>
        <end position="496"/>
    </location>
</feature>
<dbReference type="GO" id="GO:0005938">
    <property type="term" value="C:cell cortex"/>
    <property type="evidence" value="ECO:0007669"/>
    <property type="project" value="TreeGrafter"/>
</dbReference>
<dbReference type="InterPro" id="IPR008936">
    <property type="entry name" value="Rho_GTPase_activation_prot"/>
</dbReference>
<dbReference type="GO" id="GO:1903479">
    <property type="term" value="P:mitotic actomyosin contractile ring assembly actin filament organization"/>
    <property type="evidence" value="ECO:0007669"/>
    <property type="project" value="TreeGrafter"/>
</dbReference>
<evidence type="ECO:0000313" key="4">
    <source>
        <dbReference type="Proteomes" id="UP001201812"/>
    </source>
</evidence>
<feature type="domain" description="Ras-GAP" evidence="2">
    <location>
        <begin position="147"/>
        <end position="357"/>
    </location>
</feature>
<dbReference type="PANTHER" id="PTHR14149">
    <property type="entry name" value="RAS GTPASE-ACTIVATING PROTEIN WITH IQ MOTIF"/>
    <property type="match status" value="1"/>
</dbReference>
<dbReference type="InterPro" id="IPR001936">
    <property type="entry name" value="RasGAP_dom"/>
</dbReference>
<dbReference type="AlphaFoldDB" id="A0AAD4N7A2"/>
<dbReference type="Pfam" id="PF00616">
    <property type="entry name" value="RasGAP"/>
    <property type="match status" value="1"/>
</dbReference>
<name>A0AAD4N7A2_9BILA</name>
<dbReference type="GO" id="GO:0005096">
    <property type="term" value="F:GTPase activator activity"/>
    <property type="evidence" value="ECO:0007669"/>
    <property type="project" value="TreeGrafter"/>
</dbReference>
<comment type="caution">
    <text evidence="3">The sequence shown here is derived from an EMBL/GenBank/DDBJ whole genome shotgun (WGS) entry which is preliminary data.</text>
</comment>
<dbReference type="GO" id="GO:0005516">
    <property type="term" value="F:calmodulin binding"/>
    <property type="evidence" value="ECO:0007669"/>
    <property type="project" value="TreeGrafter"/>
</dbReference>
<dbReference type="Proteomes" id="UP001201812">
    <property type="component" value="Unassembled WGS sequence"/>
</dbReference>
<dbReference type="GO" id="GO:0051015">
    <property type="term" value="F:actin filament binding"/>
    <property type="evidence" value="ECO:0007669"/>
    <property type="project" value="TreeGrafter"/>
</dbReference>